<gene>
    <name evidence="3" type="ORF">TrCOL_g11621</name>
</gene>
<evidence type="ECO:0000256" key="2">
    <source>
        <dbReference type="SAM" id="MobiDB-lite"/>
    </source>
</evidence>
<evidence type="ECO:0000256" key="1">
    <source>
        <dbReference type="SAM" id="Coils"/>
    </source>
</evidence>
<feature type="coiled-coil region" evidence="1">
    <location>
        <begin position="432"/>
        <end position="471"/>
    </location>
</feature>
<dbReference type="EMBL" id="BRYA01000490">
    <property type="protein sequence ID" value="GMI49312.1"/>
    <property type="molecule type" value="Genomic_DNA"/>
</dbReference>
<evidence type="ECO:0000313" key="4">
    <source>
        <dbReference type="Proteomes" id="UP001165065"/>
    </source>
</evidence>
<keyword evidence="4" id="KW-1185">Reference proteome</keyword>
<dbReference type="Proteomes" id="UP001165065">
    <property type="component" value="Unassembled WGS sequence"/>
</dbReference>
<comment type="caution">
    <text evidence="3">The sequence shown here is derived from an EMBL/GenBank/DDBJ whole genome shotgun (WGS) entry which is preliminary data.</text>
</comment>
<evidence type="ECO:0008006" key="5">
    <source>
        <dbReference type="Google" id="ProtNLM"/>
    </source>
</evidence>
<reference evidence="4" key="1">
    <citation type="journal article" date="2023" name="Commun. Biol.">
        <title>Genome analysis of Parmales, the sister group of diatoms, reveals the evolutionary specialization of diatoms from phago-mixotrophs to photoautotrophs.</title>
        <authorList>
            <person name="Ban H."/>
            <person name="Sato S."/>
            <person name="Yoshikawa S."/>
            <person name="Yamada K."/>
            <person name="Nakamura Y."/>
            <person name="Ichinomiya M."/>
            <person name="Sato N."/>
            <person name="Blanc-Mathieu R."/>
            <person name="Endo H."/>
            <person name="Kuwata A."/>
            <person name="Ogata H."/>
        </authorList>
    </citation>
    <scope>NUCLEOTIDE SEQUENCE [LARGE SCALE GENOMIC DNA]</scope>
</reference>
<evidence type="ECO:0000313" key="3">
    <source>
        <dbReference type="EMBL" id="GMI49312.1"/>
    </source>
</evidence>
<dbReference type="OrthoDB" id="196291at2759"/>
<organism evidence="3 4">
    <name type="scientific">Triparma columacea</name>
    <dbReference type="NCBI Taxonomy" id="722753"/>
    <lineage>
        <taxon>Eukaryota</taxon>
        <taxon>Sar</taxon>
        <taxon>Stramenopiles</taxon>
        <taxon>Ochrophyta</taxon>
        <taxon>Bolidophyceae</taxon>
        <taxon>Parmales</taxon>
        <taxon>Triparmaceae</taxon>
        <taxon>Triparma</taxon>
    </lineage>
</organism>
<feature type="region of interest" description="Disordered" evidence="2">
    <location>
        <begin position="529"/>
        <end position="594"/>
    </location>
</feature>
<protein>
    <recommendedName>
        <fullName evidence="5">Sfi1 spindle body domain-containing protein</fullName>
    </recommendedName>
</protein>
<keyword evidence="1" id="KW-0175">Coiled coil</keyword>
<feature type="compositionally biased region" description="Low complexity" evidence="2">
    <location>
        <begin position="565"/>
        <end position="581"/>
    </location>
</feature>
<dbReference type="AlphaFoldDB" id="A0A9W7GPA7"/>
<sequence length="594" mass="68435">MRQLELETGTANLSELVESLRTTVEELKAQNTLLIGQLGTTKAAKAELAQRSMQRFIQQWKNKSLVTTMMAWKTFAKSAREDKIKMQRFIMRMNKGWMIRCFEAWRDDLREGKRNNVIIRRIAARMQNSLLARVYLNWVSYVADEKRNRVTLARFAKRMQNSSLIASFASWNEYVFLRKRLKKLAFKVFNRMGNKQLYEGWAIWSSALHEIKQIEHDEMELRFASEADRQIAEAKKAEKERKRENGLRTIQKLVHGALAMTLGAWITYTKQCKHERMVIARFAKKLKYRQAQMCFASWLEFCGTRDFLRRTLKRLFGGRTAKLLHGAFSMWYNDMKENDRNGLIVKRFVLRMKNQHLTAVFLRWSAYAYEEKNNRMIIKRFATRMQNAAAFRCLRKWMHFSNQRIRMRMLIKRCLGGKRTVMLSAAMKKWYKVIVSSEMEEMKRKIDSYNDDEVRAENEELKARVLALEESNEVVHKLTNLLMSPALSAGILPSTPRGGFSSPGVKFNLGDYSPALSTPGKGLMKELGLSGGTPLMTPGRNLSLWEEGGGGGGVTPKTPSLSFAGRGNPGSSPRSSPTGPSVNEPTPWRGNFRS</sequence>
<accession>A0A9W7GPA7</accession>
<proteinExistence type="predicted"/>
<name>A0A9W7GPA7_9STRA</name>